<name>A0A6G7CLI7_9VIBR</name>
<dbReference type="KEGG" id="vzi:G5S32_13925"/>
<feature type="transmembrane region" description="Helical" evidence="6">
    <location>
        <begin position="116"/>
        <end position="135"/>
    </location>
</feature>
<dbReference type="Pfam" id="PF01943">
    <property type="entry name" value="Polysacc_synt"/>
    <property type="match status" value="1"/>
</dbReference>
<accession>A0A6G7CLI7</accession>
<evidence type="ECO:0000256" key="3">
    <source>
        <dbReference type="ARBA" id="ARBA00022692"/>
    </source>
</evidence>
<comment type="subcellular location">
    <subcellularLocation>
        <location evidence="1">Cell membrane</location>
        <topology evidence="1">Multi-pass membrane protein</topology>
    </subcellularLocation>
</comment>
<feature type="transmembrane region" description="Helical" evidence="6">
    <location>
        <begin position="38"/>
        <end position="61"/>
    </location>
</feature>
<evidence type="ECO:0000256" key="1">
    <source>
        <dbReference type="ARBA" id="ARBA00004651"/>
    </source>
</evidence>
<feature type="transmembrane region" description="Helical" evidence="6">
    <location>
        <begin position="12"/>
        <end position="32"/>
    </location>
</feature>
<gene>
    <name evidence="7" type="ORF">G5S32_13925</name>
</gene>
<dbReference type="RefSeq" id="WP_165312520.1">
    <property type="nucleotide sequence ID" value="NZ_CP049331.1"/>
</dbReference>
<dbReference type="EMBL" id="CP049331">
    <property type="protein sequence ID" value="QIH42975.1"/>
    <property type="molecule type" value="Genomic_DNA"/>
</dbReference>
<feature type="transmembrane region" description="Helical" evidence="6">
    <location>
        <begin position="170"/>
        <end position="192"/>
    </location>
</feature>
<feature type="transmembrane region" description="Helical" evidence="6">
    <location>
        <begin position="383"/>
        <end position="405"/>
    </location>
</feature>
<evidence type="ECO:0000256" key="6">
    <source>
        <dbReference type="SAM" id="Phobius"/>
    </source>
</evidence>
<sequence>MLDKTIIKNISSLFSIRVAGYIIPLITLPYLVRTLEPIGYGTLTFCIAIVQYFVIFVNYGFDLSATQKIAQNKDDKFKLSKIYWNVIAARLLLTLIGLIIIFVLKFMFESISDMSIVLFSAYFSVLGAALFPQWLFQGKEQLGTISIIRLFLQVLIIPLFFLFVKSAEDVWVAALINSIPSLMIVVFSFSLISKRKWISWHKPTVNGVLSELNDGWYLFLSSAAKSLYTTSTTVVLGLLSGPISVGIYASANKLLQAAQGLYTPISASFYPRINSLMVNSQLDAMNMIKYLMKLQFSLTLSIGISMYIFAPFVIDILFGEGYAESISVLRIMSVLPIVIGLSNIFGVQILLTHGYKKEFTKILILSGVISLFTLLPLCFYFDYIGAALSVVITEIMVTAFMWLVIKIKKIPNF</sequence>
<keyword evidence="5 6" id="KW-0472">Membrane</keyword>
<protein>
    <submittedName>
        <fullName evidence="7">Flippase</fullName>
    </submittedName>
</protein>
<reference evidence="7 8" key="1">
    <citation type="submission" date="2020-02" db="EMBL/GenBank/DDBJ databases">
        <title>A complete genome of a marine bacterium Vibrio sp. ZWAL4003 isolated from the mangrove sediment with the ability to degrade polysaccharides.</title>
        <authorList>
            <person name="Wu J."/>
            <person name="Qu W."/>
            <person name="Zeng R."/>
        </authorList>
    </citation>
    <scope>NUCLEOTIDE SEQUENCE [LARGE SCALE GENOMIC DNA]</scope>
    <source>
        <strain evidence="7 8">ZWAL4003</strain>
    </source>
</reference>
<feature type="transmembrane region" description="Helical" evidence="6">
    <location>
        <begin position="359"/>
        <end position="377"/>
    </location>
</feature>
<proteinExistence type="predicted"/>
<dbReference type="InterPro" id="IPR002797">
    <property type="entry name" value="Polysacc_synth"/>
</dbReference>
<keyword evidence="4 6" id="KW-1133">Transmembrane helix</keyword>
<feature type="transmembrane region" description="Helical" evidence="6">
    <location>
        <begin position="294"/>
        <end position="314"/>
    </location>
</feature>
<dbReference type="PANTHER" id="PTHR30250:SF11">
    <property type="entry name" value="O-ANTIGEN TRANSPORTER-RELATED"/>
    <property type="match status" value="1"/>
</dbReference>
<evidence type="ECO:0000313" key="7">
    <source>
        <dbReference type="EMBL" id="QIH42975.1"/>
    </source>
</evidence>
<feature type="transmembrane region" description="Helical" evidence="6">
    <location>
        <begin position="326"/>
        <end position="347"/>
    </location>
</feature>
<keyword evidence="8" id="KW-1185">Reference proteome</keyword>
<feature type="transmembrane region" description="Helical" evidence="6">
    <location>
        <begin position="147"/>
        <end position="164"/>
    </location>
</feature>
<feature type="transmembrane region" description="Helical" evidence="6">
    <location>
        <begin position="82"/>
        <end position="104"/>
    </location>
</feature>
<evidence type="ECO:0000256" key="4">
    <source>
        <dbReference type="ARBA" id="ARBA00022989"/>
    </source>
</evidence>
<dbReference type="CDD" id="cd13128">
    <property type="entry name" value="MATE_Wzx_like"/>
    <property type="match status" value="1"/>
</dbReference>
<dbReference type="Proteomes" id="UP000503003">
    <property type="component" value="Chromosome 1"/>
</dbReference>
<dbReference type="InterPro" id="IPR050833">
    <property type="entry name" value="Poly_Biosynth_Transport"/>
</dbReference>
<organism evidence="7 8">
    <name type="scientific">Vibrio ziniensis</name>
    <dbReference type="NCBI Taxonomy" id="2711221"/>
    <lineage>
        <taxon>Bacteria</taxon>
        <taxon>Pseudomonadati</taxon>
        <taxon>Pseudomonadota</taxon>
        <taxon>Gammaproteobacteria</taxon>
        <taxon>Vibrionales</taxon>
        <taxon>Vibrionaceae</taxon>
        <taxon>Vibrio</taxon>
    </lineage>
</organism>
<evidence type="ECO:0000256" key="5">
    <source>
        <dbReference type="ARBA" id="ARBA00023136"/>
    </source>
</evidence>
<dbReference type="GO" id="GO:0005886">
    <property type="term" value="C:plasma membrane"/>
    <property type="evidence" value="ECO:0007669"/>
    <property type="project" value="UniProtKB-SubCell"/>
</dbReference>
<keyword evidence="2" id="KW-1003">Cell membrane</keyword>
<dbReference type="PANTHER" id="PTHR30250">
    <property type="entry name" value="PST FAMILY PREDICTED COLANIC ACID TRANSPORTER"/>
    <property type="match status" value="1"/>
</dbReference>
<keyword evidence="3 6" id="KW-0812">Transmembrane</keyword>
<evidence type="ECO:0000256" key="2">
    <source>
        <dbReference type="ARBA" id="ARBA00022475"/>
    </source>
</evidence>
<dbReference type="AlphaFoldDB" id="A0A6G7CLI7"/>
<evidence type="ECO:0000313" key="8">
    <source>
        <dbReference type="Proteomes" id="UP000503003"/>
    </source>
</evidence>